<protein>
    <submittedName>
        <fullName evidence="2">Uncharacterized protein</fullName>
    </submittedName>
</protein>
<feature type="transmembrane region" description="Helical" evidence="1">
    <location>
        <begin position="36"/>
        <end position="55"/>
    </location>
</feature>
<feature type="transmembrane region" description="Helical" evidence="1">
    <location>
        <begin position="61"/>
        <end position="78"/>
    </location>
</feature>
<accession>A0A1X1G0Q9</accession>
<keyword evidence="1" id="KW-0472">Membrane</keyword>
<evidence type="ECO:0000313" key="3">
    <source>
        <dbReference type="Proteomes" id="UP000193633"/>
    </source>
</evidence>
<comment type="caution">
    <text evidence="2">The sequence shown here is derived from an EMBL/GenBank/DDBJ whole genome shotgun (WGS) entry which is preliminary data.</text>
</comment>
<dbReference type="RefSeq" id="WP_084852011.1">
    <property type="nucleotide sequence ID" value="NZ_NCUD01000044.1"/>
</dbReference>
<keyword evidence="1" id="KW-0812">Transmembrane</keyword>
<proteinExistence type="predicted"/>
<evidence type="ECO:0000256" key="1">
    <source>
        <dbReference type="SAM" id="Phobius"/>
    </source>
</evidence>
<dbReference type="AlphaFoldDB" id="A0A1X1G0Q9"/>
<dbReference type="EMBL" id="NCUD01000044">
    <property type="protein sequence ID" value="ORO40290.1"/>
    <property type="molecule type" value="Genomic_DNA"/>
</dbReference>
<sequence length="275" mass="32317">MKNLIKMVKETDKLGYKLSAICGVNWLIRQAFKWQYLFFVMVTGAVFIKEASVILEVDPRIFGTMIGLIILCAPFTKLRLGAEMQIIKMFIRNTVLALIFTAALEKPIQENESSFWLLATIFSIGIYYFMKWFQAKLFQRYLFKNILNKDYLGIRKLKDKLPPKINLFTDADEGDANQRMITINQRVVKKDYQDIVELSFLNREKRTGISYYRKAWNGSEAPLEREFVDIEELYHPVFSVFPFGKKHDFCFEMIQFDVSKKNAFSMKAEFVFTNK</sequence>
<name>A0A1X1G0Q9_STROR</name>
<reference evidence="2 3" key="1">
    <citation type="journal article" date="2016" name="Eur. J. Clin. Microbiol. Infect. Dis.">
        <title>Whole genome sequencing as a tool for phylogenetic analysis of clinical strains of Mitis group streptococci.</title>
        <authorList>
            <person name="Rasmussen L.H."/>
            <person name="Dargis R."/>
            <person name="Hojholt K."/>
            <person name="Christensen J.J."/>
            <person name="Skovgaard O."/>
            <person name="Justesen U.S."/>
            <person name="Rosenvinge F.S."/>
            <person name="Moser C."/>
            <person name="Lukjancenko O."/>
            <person name="Rasmussen S."/>
            <person name="Nielsen X.C."/>
        </authorList>
    </citation>
    <scope>NUCLEOTIDE SEQUENCE [LARGE SCALE GENOMIC DNA]</scope>
    <source>
        <strain evidence="2 3">OD_339823_10</strain>
    </source>
</reference>
<feature type="transmembrane region" description="Helical" evidence="1">
    <location>
        <begin position="114"/>
        <end position="130"/>
    </location>
</feature>
<organism evidence="2 3">
    <name type="scientific">Streptococcus oralis subsp. tigurinus</name>
    <dbReference type="NCBI Taxonomy" id="1077464"/>
    <lineage>
        <taxon>Bacteria</taxon>
        <taxon>Bacillati</taxon>
        <taxon>Bacillota</taxon>
        <taxon>Bacilli</taxon>
        <taxon>Lactobacillales</taxon>
        <taxon>Streptococcaceae</taxon>
        <taxon>Streptococcus</taxon>
    </lineage>
</organism>
<dbReference type="Proteomes" id="UP000193633">
    <property type="component" value="Unassembled WGS sequence"/>
</dbReference>
<gene>
    <name evidence="2" type="ORF">B7728_05190</name>
</gene>
<keyword evidence="1" id="KW-1133">Transmembrane helix</keyword>
<evidence type="ECO:0000313" key="2">
    <source>
        <dbReference type="EMBL" id="ORO40290.1"/>
    </source>
</evidence>